<accession>A0AAV7SFM3</accession>
<comment type="caution">
    <text evidence="1">The sequence shown here is derived from an EMBL/GenBank/DDBJ whole genome shotgun (WGS) entry which is preliminary data.</text>
</comment>
<dbReference type="EMBL" id="JANPWB010000008">
    <property type="protein sequence ID" value="KAJ1162925.1"/>
    <property type="molecule type" value="Genomic_DNA"/>
</dbReference>
<sequence>MKRGVGHGRGPGPEAQLHWSRWARVEDNSGEAPSTLPVIPLKTLGSVAHSIPGQSTNRLPVRDSRCRVSRPGRTPVGQPADRCVRGWRGLPCGGGRRPRGDLDRVL</sequence>
<organism evidence="1 2">
    <name type="scientific">Pleurodeles waltl</name>
    <name type="common">Iberian ribbed newt</name>
    <dbReference type="NCBI Taxonomy" id="8319"/>
    <lineage>
        <taxon>Eukaryota</taxon>
        <taxon>Metazoa</taxon>
        <taxon>Chordata</taxon>
        <taxon>Craniata</taxon>
        <taxon>Vertebrata</taxon>
        <taxon>Euteleostomi</taxon>
        <taxon>Amphibia</taxon>
        <taxon>Batrachia</taxon>
        <taxon>Caudata</taxon>
        <taxon>Salamandroidea</taxon>
        <taxon>Salamandridae</taxon>
        <taxon>Pleurodelinae</taxon>
        <taxon>Pleurodeles</taxon>
    </lineage>
</organism>
<reference evidence="1" key="1">
    <citation type="journal article" date="2022" name="bioRxiv">
        <title>Sequencing and chromosome-scale assembly of the giantPleurodeles waltlgenome.</title>
        <authorList>
            <person name="Brown T."/>
            <person name="Elewa A."/>
            <person name="Iarovenko S."/>
            <person name="Subramanian E."/>
            <person name="Araus A.J."/>
            <person name="Petzold A."/>
            <person name="Susuki M."/>
            <person name="Suzuki K.-i.T."/>
            <person name="Hayashi T."/>
            <person name="Toyoda A."/>
            <person name="Oliveira C."/>
            <person name="Osipova E."/>
            <person name="Leigh N.D."/>
            <person name="Simon A."/>
            <person name="Yun M.H."/>
        </authorList>
    </citation>
    <scope>NUCLEOTIDE SEQUENCE</scope>
    <source>
        <strain evidence="1">20211129_DDA</strain>
        <tissue evidence="1">Liver</tissue>
    </source>
</reference>
<proteinExistence type="predicted"/>
<keyword evidence="2" id="KW-1185">Reference proteome</keyword>
<protein>
    <submittedName>
        <fullName evidence="1">Uncharacterized protein</fullName>
    </submittedName>
</protein>
<gene>
    <name evidence="1" type="ORF">NDU88_003389</name>
</gene>
<evidence type="ECO:0000313" key="2">
    <source>
        <dbReference type="Proteomes" id="UP001066276"/>
    </source>
</evidence>
<name>A0AAV7SFM3_PLEWA</name>
<dbReference type="AlphaFoldDB" id="A0AAV7SFM3"/>
<dbReference type="Proteomes" id="UP001066276">
    <property type="component" value="Chromosome 4_2"/>
</dbReference>
<evidence type="ECO:0000313" key="1">
    <source>
        <dbReference type="EMBL" id="KAJ1162925.1"/>
    </source>
</evidence>